<dbReference type="Proteomes" id="UP000000845">
    <property type="component" value="Chromosome"/>
</dbReference>
<dbReference type="AlphaFoldDB" id="D1AI04"/>
<dbReference type="InterPro" id="IPR052515">
    <property type="entry name" value="Gfo/Idh/MocA_Oxidoreductase"/>
</dbReference>
<dbReference type="Gene3D" id="3.30.360.10">
    <property type="entry name" value="Dihydrodipicolinate Reductase, domain 2"/>
    <property type="match status" value="1"/>
</dbReference>
<evidence type="ECO:0000313" key="4">
    <source>
        <dbReference type="Proteomes" id="UP000000845"/>
    </source>
</evidence>
<dbReference type="KEGG" id="str:Sterm_1529"/>
<feature type="domain" description="Gfo/Idh/MocA-like oxidoreductase N-terminal" evidence="1">
    <location>
        <begin position="5"/>
        <end position="125"/>
    </location>
</feature>
<dbReference type="PANTHER" id="PTHR43249:SF1">
    <property type="entry name" value="D-GLUCOSIDE 3-DEHYDROGENASE"/>
    <property type="match status" value="1"/>
</dbReference>
<dbReference type="PANTHER" id="PTHR43249">
    <property type="entry name" value="UDP-N-ACETYL-2-AMINO-2-DEOXY-D-GLUCURONATE OXIDASE"/>
    <property type="match status" value="1"/>
</dbReference>
<accession>D1AI04</accession>
<dbReference type="eggNOG" id="COG0673">
    <property type="taxonomic scope" value="Bacteria"/>
</dbReference>
<dbReference type="SUPFAM" id="SSF55347">
    <property type="entry name" value="Glyceraldehyde-3-phosphate dehydrogenase-like, C-terminal domain"/>
    <property type="match status" value="1"/>
</dbReference>
<gene>
    <name evidence="3" type="ordered locus">Sterm_1529</name>
</gene>
<evidence type="ECO:0000313" key="3">
    <source>
        <dbReference type="EMBL" id="ACZ08388.1"/>
    </source>
</evidence>
<protein>
    <submittedName>
        <fullName evidence="3">Oxidoreductase domain protein</fullName>
    </submittedName>
</protein>
<proteinExistence type="predicted"/>
<dbReference type="STRING" id="526218.Sterm_1529"/>
<dbReference type="GO" id="GO:0000166">
    <property type="term" value="F:nucleotide binding"/>
    <property type="evidence" value="ECO:0007669"/>
    <property type="project" value="InterPro"/>
</dbReference>
<dbReference type="RefSeq" id="WP_012860984.1">
    <property type="nucleotide sequence ID" value="NC_013517.1"/>
</dbReference>
<dbReference type="EMBL" id="CP001739">
    <property type="protein sequence ID" value="ACZ08388.1"/>
    <property type="molecule type" value="Genomic_DNA"/>
</dbReference>
<keyword evidence="4" id="KW-1185">Reference proteome</keyword>
<dbReference type="HOGENOM" id="CLU_023194_1_4_0"/>
<dbReference type="InterPro" id="IPR036291">
    <property type="entry name" value="NAD(P)-bd_dom_sf"/>
</dbReference>
<organism evidence="3 4">
    <name type="scientific">Sebaldella termitidis (strain ATCC 33386 / NCTC 11300)</name>
    <dbReference type="NCBI Taxonomy" id="526218"/>
    <lineage>
        <taxon>Bacteria</taxon>
        <taxon>Fusobacteriati</taxon>
        <taxon>Fusobacteriota</taxon>
        <taxon>Fusobacteriia</taxon>
        <taxon>Fusobacteriales</taxon>
        <taxon>Leptotrichiaceae</taxon>
        <taxon>Sebaldella</taxon>
    </lineage>
</organism>
<dbReference type="InterPro" id="IPR004104">
    <property type="entry name" value="Gfo/Idh/MocA-like_OxRdtase_C"/>
</dbReference>
<dbReference type="InterPro" id="IPR000683">
    <property type="entry name" value="Gfo/Idh/MocA-like_OxRdtase_N"/>
</dbReference>
<evidence type="ECO:0000259" key="1">
    <source>
        <dbReference type="Pfam" id="PF01408"/>
    </source>
</evidence>
<sequence length="348" mass="38916">MSKLKAGIIGAGQIAETVHIANYQKYPEEVEVTAIVDTIPEKARAIAEKYNIPYYFSSAKKMFEALDLDIASICTPNKFHYENVMLALKNNCNVFCEKPPGIKAKEALEMLNLSKEKNKVLAYNFHHRHSTDVEYMKKSMDSGQLGDIYYGRIKALRRRGIPGWGVFTNKELQGGGPLIDLGVHMLDAALYLAGFPKIKSVSAFSYTKIGNVKNKGTLGEWNPEKFQVEDFLTGYIKFENGSVWNLETSFALNIKEKNTIMNVELFGTEGGMNLADMEIYTEANGELTDIKKAALAAEDKQEKSVRDFINVCKGDKNALITNAEEGYEIQRLVEALYTSAETGKEIEL</sequence>
<feature type="domain" description="Gfo/Idh/MocA-like oxidoreductase C-terminal" evidence="2">
    <location>
        <begin position="137"/>
        <end position="348"/>
    </location>
</feature>
<evidence type="ECO:0000259" key="2">
    <source>
        <dbReference type="Pfam" id="PF02894"/>
    </source>
</evidence>
<dbReference type="Pfam" id="PF01408">
    <property type="entry name" value="GFO_IDH_MocA"/>
    <property type="match status" value="1"/>
</dbReference>
<name>D1AI04_SEBTE</name>
<reference evidence="4" key="1">
    <citation type="submission" date="2009-09" db="EMBL/GenBank/DDBJ databases">
        <title>The complete chromosome of Sebaldella termitidis ATCC 33386.</title>
        <authorList>
            <consortium name="US DOE Joint Genome Institute (JGI-PGF)"/>
            <person name="Lucas S."/>
            <person name="Copeland A."/>
            <person name="Lapidus A."/>
            <person name="Glavina del Rio T."/>
            <person name="Dalin E."/>
            <person name="Tice H."/>
            <person name="Bruce D."/>
            <person name="Goodwin L."/>
            <person name="Pitluck S."/>
            <person name="Kyrpides N."/>
            <person name="Mavromatis K."/>
            <person name="Ivanova N."/>
            <person name="Mikhailova N."/>
            <person name="Sims D."/>
            <person name="Meincke L."/>
            <person name="Brettin T."/>
            <person name="Detter J.C."/>
            <person name="Han C."/>
            <person name="Larimer F."/>
            <person name="Land M."/>
            <person name="Hauser L."/>
            <person name="Markowitz V."/>
            <person name="Cheng J.F."/>
            <person name="Hugenholtz P."/>
            <person name="Woyke T."/>
            <person name="Wu D."/>
            <person name="Eisen J.A."/>
        </authorList>
    </citation>
    <scope>NUCLEOTIDE SEQUENCE [LARGE SCALE GENOMIC DNA]</scope>
    <source>
        <strain evidence="4">ATCC 33386 / NCTC 11300</strain>
    </source>
</reference>
<dbReference type="Pfam" id="PF02894">
    <property type="entry name" value="GFO_IDH_MocA_C"/>
    <property type="match status" value="1"/>
</dbReference>
<reference evidence="3 4" key="2">
    <citation type="journal article" date="2010" name="Stand. Genomic Sci.">
        <title>Complete genome sequence of Sebaldella termitidis type strain (NCTC 11300).</title>
        <authorList>
            <person name="Harmon-Smith M."/>
            <person name="Celia L."/>
            <person name="Chertkov O."/>
            <person name="Lapidus A."/>
            <person name="Copeland A."/>
            <person name="Glavina Del Rio T."/>
            <person name="Nolan M."/>
            <person name="Lucas S."/>
            <person name="Tice H."/>
            <person name="Cheng J.F."/>
            <person name="Han C."/>
            <person name="Detter J.C."/>
            <person name="Bruce D."/>
            <person name="Goodwin L."/>
            <person name="Pitluck S."/>
            <person name="Pati A."/>
            <person name="Liolios K."/>
            <person name="Ivanova N."/>
            <person name="Mavromatis K."/>
            <person name="Mikhailova N."/>
            <person name="Chen A."/>
            <person name="Palaniappan K."/>
            <person name="Land M."/>
            <person name="Hauser L."/>
            <person name="Chang Y.J."/>
            <person name="Jeffries C.D."/>
            <person name="Brettin T."/>
            <person name="Goker M."/>
            <person name="Beck B."/>
            <person name="Bristow J."/>
            <person name="Eisen J.A."/>
            <person name="Markowitz V."/>
            <person name="Hugenholtz P."/>
            <person name="Kyrpides N.C."/>
            <person name="Klenk H.P."/>
            <person name="Chen F."/>
        </authorList>
    </citation>
    <scope>NUCLEOTIDE SEQUENCE [LARGE SCALE GENOMIC DNA]</scope>
    <source>
        <strain evidence="4">ATCC 33386 / NCTC 11300</strain>
    </source>
</reference>
<dbReference type="Gene3D" id="3.40.50.720">
    <property type="entry name" value="NAD(P)-binding Rossmann-like Domain"/>
    <property type="match status" value="1"/>
</dbReference>
<dbReference type="SUPFAM" id="SSF51735">
    <property type="entry name" value="NAD(P)-binding Rossmann-fold domains"/>
    <property type="match status" value="1"/>
</dbReference>